<keyword evidence="1" id="KW-0812">Transmembrane</keyword>
<dbReference type="Proteomes" id="UP000078046">
    <property type="component" value="Unassembled WGS sequence"/>
</dbReference>
<keyword evidence="1" id="KW-0472">Membrane</keyword>
<keyword evidence="1" id="KW-1133">Transmembrane helix</keyword>
<evidence type="ECO:0000256" key="1">
    <source>
        <dbReference type="SAM" id="Phobius"/>
    </source>
</evidence>
<gene>
    <name evidence="2" type="ORF">A3Q56_02384</name>
</gene>
<sequence>MDVRVGAVYTCFVIGSFCMVFSFILLIRKVIIENKLKAVDVYETSQPIYTTYRPDNLGLVGYPSRKSRNTSVSVVGMSGSRYSLNHNYHEIARLPSKTSVIYHNEKIIDGSRHSRIHTGRLSPNKSSHKQRFLSEPVYKTIIPDNKYNKFTSRDENWPLRNMAKNQKFDKKDIVYKDVF</sequence>
<reference evidence="2 3" key="1">
    <citation type="submission" date="2016-04" db="EMBL/GenBank/DDBJ databases">
        <title>The genome of Intoshia linei affirms orthonectids as highly simplified spiralians.</title>
        <authorList>
            <person name="Mikhailov K.V."/>
            <person name="Slusarev G.S."/>
            <person name="Nikitin M.A."/>
            <person name="Logacheva M.D."/>
            <person name="Penin A."/>
            <person name="Aleoshin V."/>
            <person name="Panchin Y.V."/>
        </authorList>
    </citation>
    <scope>NUCLEOTIDE SEQUENCE [LARGE SCALE GENOMIC DNA]</scope>
    <source>
        <strain evidence="2">Intl2013</strain>
        <tissue evidence="2">Whole animal</tissue>
    </source>
</reference>
<evidence type="ECO:0000313" key="2">
    <source>
        <dbReference type="EMBL" id="OAF69836.1"/>
    </source>
</evidence>
<dbReference type="EMBL" id="LWCA01000223">
    <property type="protein sequence ID" value="OAF69836.1"/>
    <property type="molecule type" value="Genomic_DNA"/>
</dbReference>
<proteinExistence type="predicted"/>
<comment type="caution">
    <text evidence="2">The sequence shown here is derived from an EMBL/GenBank/DDBJ whole genome shotgun (WGS) entry which is preliminary data.</text>
</comment>
<feature type="transmembrane region" description="Helical" evidence="1">
    <location>
        <begin position="6"/>
        <end position="27"/>
    </location>
</feature>
<name>A0A177B6F4_9BILA</name>
<organism evidence="2 3">
    <name type="scientific">Intoshia linei</name>
    <dbReference type="NCBI Taxonomy" id="1819745"/>
    <lineage>
        <taxon>Eukaryota</taxon>
        <taxon>Metazoa</taxon>
        <taxon>Spiralia</taxon>
        <taxon>Lophotrochozoa</taxon>
        <taxon>Mesozoa</taxon>
        <taxon>Orthonectida</taxon>
        <taxon>Rhopaluridae</taxon>
        <taxon>Intoshia</taxon>
    </lineage>
</organism>
<dbReference type="AlphaFoldDB" id="A0A177B6F4"/>
<keyword evidence="3" id="KW-1185">Reference proteome</keyword>
<protein>
    <submittedName>
        <fullName evidence="2">Uncharacterized protein</fullName>
    </submittedName>
</protein>
<evidence type="ECO:0000313" key="3">
    <source>
        <dbReference type="Proteomes" id="UP000078046"/>
    </source>
</evidence>
<accession>A0A177B6F4</accession>